<name>A0AA38P2Q3_9AGAR</name>
<gene>
    <name evidence="2" type="ORF">F5878DRAFT_517177</name>
</gene>
<dbReference type="InterPro" id="IPR011010">
    <property type="entry name" value="DNA_brk_join_enz"/>
</dbReference>
<proteinExistence type="predicted"/>
<dbReference type="EMBL" id="MU806445">
    <property type="protein sequence ID" value="KAJ3835121.1"/>
    <property type="molecule type" value="Genomic_DNA"/>
</dbReference>
<feature type="non-terminal residue" evidence="2">
    <location>
        <position position="1"/>
    </location>
</feature>
<dbReference type="InterPro" id="IPR013762">
    <property type="entry name" value="Integrase-like_cat_sf"/>
</dbReference>
<feature type="non-terminal residue" evidence="2">
    <location>
        <position position="102"/>
    </location>
</feature>
<keyword evidence="1" id="KW-0233">DNA recombination</keyword>
<dbReference type="GO" id="GO:0006310">
    <property type="term" value="P:DNA recombination"/>
    <property type="evidence" value="ECO:0007669"/>
    <property type="project" value="UniProtKB-KW"/>
</dbReference>
<dbReference type="SUPFAM" id="SSF56349">
    <property type="entry name" value="DNA breaking-rejoining enzymes"/>
    <property type="match status" value="1"/>
</dbReference>
<dbReference type="Proteomes" id="UP001163846">
    <property type="component" value="Unassembled WGS sequence"/>
</dbReference>
<evidence type="ECO:0000313" key="2">
    <source>
        <dbReference type="EMBL" id="KAJ3835121.1"/>
    </source>
</evidence>
<evidence type="ECO:0000256" key="1">
    <source>
        <dbReference type="ARBA" id="ARBA00023172"/>
    </source>
</evidence>
<accession>A0AA38P2Q3</accession>
<organism evidence="2 3">
    <name type="scientific">Lentinula raphanica</name>
    <dbReference type="NCBI Taxonomy" id="153919"/>
    <lineage>
        <taxon>Eukaryota</taxon>
        <taxon>Fungi</taxon>
        <taxon>Dikarya</taxon>
        <taxon>Basidiomycota</taxon>
        <taxon>Agaricomycotina</taxon>
        <taxon>Agaricomycetes</taxon>
        <taxon>Agaricomycetidae</taxon>
        <taxon>Agaricales</taxon>
        <taxon>Marasmiineae</taxon>
        <taxon>Omphalotaceae</taxon>
        <taxon>Lentinula</taxon>
    </lineage>
</organism>
<dbReference type="Gene3D" id="1.10.443.10">
    <property type="entry name" value="Intergrase catalytic core"/>
    <property type="match status" value="1"/>
</dbReference>
<protein>
    <submittedName>
        <fullName evidence="2">Uncharacterized protein</fullName>
    </submittedName>
</protein>
<dbReference type="AlphaFoldDB" id="A0AA38P2Q3"/>
<dbReference type="GO" id="GO:0003677">
    <property type="term" value="F:DNA binding"/>
    <property type="evidence" value="ECO:0007669"/>
    <property type="project" value="InterPro"/>
</dbReference>
<comment type="caution">
    <text evidence="2">The sequence shown here is derived from an EMBL/GenBank/DDBJ whole genome shotgun (WGS) entry which is preliminary data.</text>
</comment>
<dbReference type="GO" id="GO:0015074">
    <property type="term" value="P:DNA integration"/>
    <property type="evidence" value="ECO:0007669"/>
    <property type="project" value="InterPro"/>
</dbReference>
<keyword evidence="3" id="KW-1185">Reference proteome</keyword>
<reference evidence="2" key="1">
    <citation type="submission" date="2022-08" db="EMBL/GenBank/DDBJ databases">
        <authorList>
            <consortium name="DOE Joint Genome Institute"/>
            <person name="Min B."/>
            <person name="Riley R."/>
            <person name="Sierra-Patev S."/>
            <person name="Naranjo-Ortiz M."/>
            <person name="Looney B."/>
            <person name="Konkel Z."/>
            <person name="Slot J.C."/>
            <person name="Sakamoto Y."/>
            <person name="Steenwyk J.L."/>
            <person name="Rokas A."/>
            <person name="Carro J."/>
            <person name="Camarero S."/>
            <person name="Ferreira P."/>
            <person name="Molpeceres G."/>
            <person name="Ruiz-Duenas F.J."/>
            <person name="Serrano A."/>
            <person name="Henrissat B."/>
            <person name="Drula E."/>
            <person name="Hughes K.W."/>
            <person name="Mata J.L."/>
            <person name="Ishikawa N.K."/>
            <person name="Vargas-Isla R."/>
            <person name="Ushijima S."/>
            <person name="Smith C.A."/>
            <person name="Ahrendt S."/>
            <person name="Andreopoulos W."/>
            <person name="He G."/>
            <person name="Labutti K."/>
            <person name="Lipzen A."/>
            <person name="Ng V."/>
            <person name="Sandor L."/>
            <person name="Barry K."/>
            <person name="Martinez A.T."/>
            <person name="Xiao Y."/>
            <person name="Gibbons J.G."/>
            <person name="Terashima K."/>
            <person name="Hibbett D.S."/>
            <person name="Grigoriev I.V."/>
        </authorList>
    </citation>
    <scope>NUCLEOTIDE SEQUENCE</scope>
    <source>
        <strain evidence="2">TFB9207</strain>
    </source>
</reference>
<evidence type="ECO:0000313" key="3">
    <source>
        <dbReference type="Proteomes" id="UP001163846"/>
    </source>
</evidence>
<sequence>SYDDILFATLMSCGFYGCHRIGELTVSNQHDLHGTLPTRSWFESRFFAYVGREFGRHSLRAGGATFYARLGLSESVIMALERWSFTAWKIYIRDNSTVRAEL</sequence>